<dbReference type="EMBL" id="BGPR01071487">
    <property type="protein sequence ID" value="GBO44668.1"/>
    <property type="molecule type" value="Genomic_DNA"/>
</dbReference>
<keyword evidence="4" id="KW-1185">Reference proteome</keyword>
<reference evidence="2 4" key="1">
    <citation type="journal article" date="2019" name="Sci. Rep.">
        <title>Orb-weaving spider Araneus ventricosus genome elucidates the spidroin gene catalogue.</title>
        <authorList>
            <person name="Kono N."/>
            <person name="Nakamura H."/>
            <person name="Ohtoshi R."/>
            <person name="Moran D.A.P."/>
            <person name="Shinohara A."/>
            <person name="Yoshida Y."/>
            <person name="Fujiwara M."/>
            <person name="Mori M."/>
            <person name="Tomita M."/>
            <person name="Arakawa K."/>
        </authorList>
    </citation>
    <scope>NUCLEOTIDE SEQUENCE [LARGE SCALE GENOMIC DNA]</scope>
</reference>
<evidence type="ECO:0000313" key="3">
    <source>
        <dbReference type="EMBL" id="GBO44668.1"/>
    </source>
</evidence>
<dbReference type="Proteomes" id="UP000499080">
    <property type="component" value="Unassembled WGS sequence"/>
</dbReference>
<gene>
    <name evidence="3" type="ORF">AVEN_176276_1</name>
    <name evidence="2" type="ORF">AVEN_238146_1</name>
</gene>
<comment type="caution">
    <text evidence="2">The sequence shown here is derived from an EMBL/GenBank/DDBJ whole genome shotgun (WGS) entry which is preliminary data.</text>
</comment>
<dbReference type="AlphaFoldDB" id="A0A4Y1ZN15"/>
<proteinExistence type="predicted"/>
<evidence type="ECO:0000313" key="4">
    <source>
        <dbReference type="Proteomes" id="UP000499080"/>
    </source>
</evidence>
<feature type="compositionally biased region" description="Low complexity" evidence="1">
    <location>
        <begin position="110"/>
        <end position="123"/>
    </location>
</feature>
<evidence type="ECO:0000256" key="1">
    <source>
        <dbReference type="SAM" id="MobiDB-lite"/>
    </source>
</evidence>
<dbReference type="EMBL" id="BGPR01076098">
    <property type="protein sequence ID" value="GBL59346.1"/>
    <property type="molecule type" value="Genomic_DNA"/>
</dbReference>
<feature type="region of interest" description="Disordered" evidence="1">
    <location>
        <begin position="102"/>
        <end position="131"/>
    </location>
</feature>
<protein>
    <submittedName>
        <fullName evidence="2">Uncharacterized protein</fullName>
    </submittedName>
</protein>
<name>A0A4Y1ZN15_ARAVE</name>
<organism evidence="2 4">
    <name type="scientific">Araneus ventricosus</name>
    <name type="common">Orbweaver spider</name>
    <name type="synonym">Epeira ventricosa</name>
    <dbReference type="NCBI Taxonomy" id="182803"/>
    <lineage>
        <taxon>Eukaryota</taxon>
        <taxon>Metazoa</taxon>
        <taxon>Ecdysozoa</taxon>
        <taxon>Arthropoda</taxon>
        <taxon>Chelicerata</taxon>
        <taxon>Arachnida</taxon>
        <taxon>Araneae</taxon>
        <taxon>Araneomorphae</taxon>
        <taxon>Entelegynae</taxon>
        <taxon>Araneoidea</taxon>
        <taxon>Araneidae</taxon>
        <taxon>Araneus</taxon>
    </lineage>
</organism>
<evidence type="ECO:0000313" key="2">
    <source>
        <dbReference type="EMBL" id="GBL59346.1"/>
    </source>
</evidence>
<sequence length="131" mass="14218">MVKVTNWLGLSRVIAAKMRFVILGWKYLGSVYNGHGMVIGGTGCCMRGKLNAHLVCSDLQRSAHQLPSPHCGRNSKVVPNRSTLCSSTSNSLLARTADRTQKTFALQGDSSRSTPTPSSKRSPYIVSRGRP</sequence>
<accession>A0A4Y1ZN15</accession>